<name>A0A947DCD7_9CYAN</name>
<dbReference type="InterPro" id="IPR007890">
    <property type="entry name" value="CHASE2"/>
</dbReference>
<organism evidence="3 4">
    <name type="scientific">Leptothoe spongobia TAU-MAC 1115</name>
    <dbReference type="NCBI Taxonomy" id="1967444"/>
    <lineage>
        <taxon>Bacteria</taxon>
        <taxon>Bacillati</taxon>
        <taxon>Cyanobacteriota</taxon>
        <taxon>Cyanophyceae</taxon>
        <taxon>Nodosilineales</taxon>
        <taxon>Cymatolegaceae</taxon>
        <taxon>Leptothoe</taxon>
        <taxon>Leptothoe spongobia</taxon>
    </lineage>
</organism>
<accession>A0A947DCD7</accession>
<reference evidence="3" key="2">
    <citation type="journal article" date="2021" name="Mar. Drugs">
        <title>Genome Reduction and Secondary Metabolism of the Marine Sponge-Associated Cyanobacterium Leptothoe.</title>
        <authorList>
            <person name="Konstantinou D."/>
            <person name="Popin R.V."/>
            <person name="Fewer D.P."/>
            <person name="Sivonen K."/>
            <person name="Gkelis S."/>
        </authorList>
    </citation>
    <scope>NUCLEOTIDE SEQUENCE</scope>
    <source>
        <strain evidence="3">TAU-MAC 1115</strain>
    </source>
</reference>
<feature type="transmembrane region" description="Helical" evidence="1">
    <location>
        <begin position="292"/>
        <end position="313"/>
    </location>
</feature>
<reference evidence="3" key="1">
    <citation type="submission" date="2020-11" db="EMBL/GenBank/DDBJ databases">
        <authorList>
            <person name="Konstantinou D."/>
            <person name="Gkelis S."/>
            <person name="Popin R."/>
            <person name="Fewer D."/>
            <person name="Sivonen K."/>
        </authorList>
    </citation>
    <scope>NUCLEOTIDE SEQUENCE</scope>
    <source>
        <strain evidence="3">TAU-MAC 1115</strain>
    </source>
</reference>
<keyword evidence="1" id="KW-0472">Membrane</keyword>
<dbReference type="EMBL" id="JADOES010000003">
    <property type="protein sequence ID" value="MBT9314223.1"/>
    <property type="molecule type" value="Genomic_DNA"/>
</dbReference>
<dbReference type="SMART" id="SM01080">
    <property type="entry name" value="CHASE2"/>
    <property type="match status" value="1"/>
</dbReference>
<feature type="domain" description="CHASE2" evidence="2">
    <location>
        <begin position="49"/>
        <end position="313"/>
    </location>
</feature>
<keyword evidence="4" id="KW-1185">Reference proteome</keyword>
<dbReference type="AlphaFoldDB" id="A0A947DCD7"/>
<dbReference type="Pfam" id="PF05226">
    <property type="entry name" value="CHASE2"/>
    <property type="match status" value="1"/>
</dbReference>
<evidence type="ECO:0000313" key="3">
    <source>
        <dbReference type="EMBL" id="MBT9314223.1"/>
    </source>
</evidence>
<evidence type="ECO:0000259" key="2">
    <source>
        <dbReference type="SMART" id="SM01080"/>
    </source>
</evidence>
<sequence>MTGRRVVASQRHGLRKLFMKHWLYKSGWRLLPGLMAAGVTLLAARLGIVQSLEQTVYRTLFSVRGEQPWDERVAVIEIDEASLAAIGQFPWPRHYYTDLLEQLTPASVIAFDILFAESSEDDAALAKAMDRHGEVVLATAWDEQRGVIGPNAMVVEGAIATGHIHNHGDVDEITRAYQPKINGTLALSMLAVQRYSQQQSVYASLSVRDIDQPLWLNWPGFAHHAPRYSFVDVLTGKVPGTIFTDKIVFIGFTGVGLDVVATPYNQNPPAAGVYQHVVAANNLLSQNHLQPIVLPVWILFALLSSLVGYGFCYRRLRIQLLVSLTIVFVWGSLVLVAFSYSYWLPTVMPTLSIALTSMLARFTERLKTRLQLLQWVDEIRPVSLRLHPSLKTNRY</sequence>
<feature type="transmembrane region" description="Helical" evidence="1">
    <location>
        <begin position="320"/>
        <end position="340"/>
    </location>
</feature>
<dbReference type="Proteomes" id="UP000717364">
    <property type="component" value="Unassembled WGS sequence"/>
</dbReference>
<gene>
    <name evidence="3" type="ORF">IXB50_02160</name>
</gene>
<protein>
    <submittedName>
        <fullName evidence="3">CHASE2 domain-containing protein</fullName>
    </submittedName>
</protein>
<keyword evidence="1" id="KW-0812">Transmembrane</keyword>
<keyword evidence="1" id="KW-1133">Transmembrane helix</keyword>
<comment type="caution">
    <text evidence="3">The sequence shown here is derived from an EMBL/GenBank/DDBJ whole genome shotgun (WGS) entry which is preliminary data.</text>
</comment>
<evidence type="ECO:0000256" key="1">
    <source>
        <dbReference type="SAM" id="Phobius"/>
    </source>
</evidence>
<proteinExistence type="predicted"/>
<evidence type="ECO:0000313" key="4">
    <source>
        <dbReference type="Proteomes" id="UP000717364"/>
    </source>
</evidence>